<evidence type="ECO:0000313" key="2">
    <source>
        <dbReference type="Proteomes" id="UP000315131"/>
    </source>
</evidence>
<dbReference type="OrthoDB" id="1143948at2"/>
<dbReference type="Proteomes" id="UP000315131">
    <property type="component" value="Unassembled WGS sequence"/>
</dbReference>
<keyword evidence="2" id="KW-1185">Reference proteome</keyword>
<dbReference type="PROSITE" id="PS51257">
    <property type="entry name" value="PROKAR_LIPOPROTEIN"/>
    <property type="match status" value="1"/>
</dbReference>
<comment type="caution">
    <text evidence="1">The sequence shown here is derived from an EMBL/GenBank/DDBJ whole genome shotgun (WGS) entry which is preliminary data.</text>
</comment>
<evidence type="ECO:0000313" key="1">
    <source>
        <dbReference type="EMBL" id="TRO67229.1"/>
    </source>
</evidence>
<dbReference type="AlphaFoldDB" id="A0A550I8C3"/>
<sequence length="128" mass="14192">MKKLFGLLLISFTLFSCQDDERRELMDQSVTKTVPDSIQVLKGEFVYGADAAVIRGENFVYGVTLDSMSDVLSNQIAPLKSDDFEMIPVTVKAKISPNLAGEGWDEVIQILEILEIPQGANDPEKLKN</sequence>
<evidence type="ECO:0008006" key="3">
    <source>
        <dbReference type="Google" id="ProtNLM"/>
    </source>
</evidence>
<dbReference type="RefSeq" id="WP_143410008.1">
    <property type="nucleotide sequence ID" value="NZ_VHSF01000001.1"/>
</dbReference>
<reference evidence="1 2" key="1">
    <citation type="submission" date="2019-06" db="EMBL/GenBank/DDBJ databases">
        <title>Gramella sabulilitoris sp. nov., isolated from a marine sand.</title>
        <authorList>
            <person name="Yoon J.-H."/>
        </authorList>
    </citation>
    <scope>NUCLEOTIDE SEQUENCE [LARGE SCALE GENOMIC DNA]</scope>
    <source>
        <strain evidence="1 2">HSMS-1</strain>
    </source>
</reference>
<dbReference type="EMBL" id="VHSF01000001">
    <property type="protein sequence ID" value="TRO67229.1"/>
    <property type="molecule type" value="Genomic_DNA"/>
</dbReference>
<proteinExistence type="predicted"/>
<protein>
    <recommendedName>
        <fullName evidence="3">NlpE C-terminal OB domain-containing protein</fullName>
    </recommendedName>
</protein>
<accession>A0A550I8C3</accession>
<gene>
    <name evidence="1" type="ORF">FGM01_04925</name>
</gene>
<name>A0A550I8C3_9FLAO</name>
<organism evidence="1 2">
    <name type="scientific">Christiangramia sabulilitoris</name>
    <dbReference type="NCBI Taxonomy" id="2583991"/>
    <lineage>
        <taxon>Bacteria</taxon>
        <taxon>Pseudomonadati</taxon>
        <taxon>Bacteroidota</taxon>
        <taxon>Flavobacteriia</taxon>
        <taxon>Flavobacteriales</taxon>
        <taxon>Flavobacteriaceae</taxon>
        <taxon>Christiangramia</taxon>
    </lineage>
</organism>